<dbReference type="CDD" id="cd14727">
    <property type="entry name" value="ChanN-like"/>
    <property type="match status" value="1"/>
</dbReference>
<keyword evidence="4" id="KW-1185">Reference proteome</keyword>
<feature type="chain" id="PRO_5031473465" evidence="1">
    <location>
        <begin position="29"/>
        <end position="335"/>
    </location>
</feature>
<gene>
    <name evidence="3" type="ORF">HNR48_001206</name>
</gene>
<proteinExistence type="predicted"/>
<organism evidence="3 4">
    <name type="scientific">Pseudoteredinibacter isoporae</name>
    <dbReference type="NCBI Taxonomy" id="570281"/>
    <lineage>
        <taxon>Bacteria</taxon>
        <taxon>Pseudomonadati</taxon>
        <taxon>Pseudomonadota</taxon>
        <taxon>Gammaproteobacteria</taxon>
        <taxon>Cellvibrionales</taxon>
        <taxon>Cellvibrionaceae</taxon>
        <taxon>Pseudoteredinibacter</taxon>
    </lineage>
</organism>
<keyword evidence="1" id="KW-0732">Signal</keyword>
<dbReference type="RefSeq" id="WP_166849906.1">
    <property type="nucleotide sequence ID" value="NZ_JAAONY010000001.1"/>
</dbReference>
<accession>A0A7X0JSM3</accession>
<dbReference type="SUPFAM" id="SSF159501">
    <property type="entry name" value="EreA/ChaN-like"/>
    <property type="match status" value="1"/>
</dbReference>
<dbReference type="PROSITE" id="PS51257">
    <property type="entry name" value="PROKAR_LIPOPROTEIN"/>
    <property type="match status" value="1"/>
</dbReference>
<dbReference type="InterPro" id="IPR016773">
    <property type="entry name" value="Fe3_uptake_reg_CjrA_prd"/>
</dbReference>
<dbReference type="InParanoid" id="A0A7X0JSM3"/>
<evidence type="ECO:0000313" key="4">
    <source>
        <dbReference type="Proteomes" id="UP000528457"/>
    </source>
</evidence>
<dbReference type="Proteomes" id="UP000528457">
    <property type="component" value="Unassembled WGS sequence"/>
</dbReference>
<feature type="domain" description="Haem-binding uptake Tiki superfamily ChaN" evidence="2">
    <location>
        <begin position="68"/>
        <end position="271"/>
    </location>
</feature>
<evidence type="ECO:0000259" key="2">
    <source>
        <dbReference type="Pfam" id="PF04187"/>
    </source>
</evidence>
<dbReference type="InterPro" id="IPR007314">
    <property type="entry name" value="Cofac_haem-bd_dom"/>
</dbReference>
<dbReference type="Pfam" id="PF04187">
    <property type="entry name" value="Cofac_haem_bdg"/>
    <property type="match status" value="1"/>
</dbReference>
<dbReference type="EMBL" id="JACHHT010000001">
    <property type="protein sequence ID" value="MBB6520928.1"/>
    <property type="molecule type" value="Genomic_DNA"/>
</dbReference>
<comment type="caution">
    <text evidence="3">The sequence shown here is derived from an EMBL/GenBank/DDBJ whole genome shotgun (WGS) entry which is preliminary data.</text>
</comment>
<protein>
    <submittedName>
        <fullName evidence="3">Putative iron-regulated protein</fullName>
    </submittedName>
</protein>
<evidence type="ECO:0000256" key="1">
    <source>
        <dbReference type="SAM" id="SignalP"/>
    </source>
</evidence>
<reference evidence="3 4" key="1">
    <citation type="submission" date="2020-08" db="EMBL/GenBank/DDBJ databases">
        <title>Genomic Encyclopedia of Type Strains, Phase IV (KMG-IV): sequencing the most valuable type-strain genomes for metagenomic binning, comparative biology and taxonomic classification.</title>
        <authorList>
            <person name="Goeker M."/>
        </authorList>
    </citation>
    <scope>NUCLEOTIDE SEQUENCE [LARGE SCALE GENOMIC DNA]</scope>
    <source>
        <strain evidence="3 4">DSM 22368</strain>
    </source>
</reference>
<sequence length="335" mass="37059">MSMLSAKLRHVRYALLPLSILLSGCVGTATTQERASATEEMAQMKAVASLYDYQLQDKAGQPLGMAQLLKDLDDADVVMVGEWHAHPAVHLFQAKLMAALAGNDRPLSLSMEHFTRADQAELNRYLAGEIGESTLLKNTKAWDNYKSDYRPMVEIARHQKLPVVAANAPRKYVKCVGRVGPDYLDSIEGEERALVAAKVDISDSPYRQKFLGNMKGMSLSEERIGKMFGAQMTWDATMAESIALHVEENPERRVFHVAGRFHTEGGLGTGAELLKLNPDLKIAYITAVTEGEELSGDDFRLLVQELPPMWVNKEERNAVMAGHKRSKVDCGQGES</sequence>
<dbReference type="AlphaFoldDB" id="A0A7X0JSM3"/>
<feature type="signal peptide" evidence="1">
    <location>
        <begin position="1"/>
        <end position="28"/>
    </location>
</feature>
<evidence type="ECO:0000313" key="3">
    <source>
        <dbReference type="EMBL" id="MBB6520928.1"/>
    </source>
</evidence>
<dbReference type="Gene3D" id="3.40.50.11550">
    <property type="match status" value="1"/>
</dbReference>
<dbReference type="PIRSF" id="PIRSF020419">
    <property type="entry name" value="Fe_uptake_reg_CjrA_prd"/>
    <property type="match status" value="1"/>
</dbReference>
<name>A0A7X0JSM3_9GAMM</name>